<keyword evidence="3" id="KW-0443">Lipid metabolism</keyword>
<dbReference type="Gene3D" id="3.40.50.720">
    <property type="entry name" value="NAD(P)-binding Rossmann-like Domain"/>
    <property type="match status" value="1"/>
</dbReference>
<dbReference type="PANTHER" id="PTHR42879:SF2">
    <property type="entry name" value="3-OXOACYL-[ACYL-CARRIER-PROTEIN] REDUCTASE FABG"/>
    <property type="match status" value="1"/>
</dbReference>
<dbReference type="AlphaFoldDB" id="A0A1V4SJD9"/>
<dbReference type="EMBL" id="MZGX01000016">
    <property type="protein sequence ID" value="OPX43565.1"/>
    <property type="molecule type" value="Genomic_DNA"/>
</dbReference>
<organism evidence="4 5">
    <name type="scientific">Ruminiclostridium hungatei</name>
    <name type="common">Clostridium hungatei</name>
    <dbReference type="NCBI Taxonomy" id="48256"/>
    <lineage>
        <taxon>Bacteria</taxon>
        <taxon>Bacillati</taxon>
        <taxon>Bacillota</taxon>
        <taxon>Clostridia</taxon>
        <taxon>Eubacteriales</taxon>
        <taxon>Oscillospiraceae</taxon>
        <taxon>Ruminiclostridium</taxon>
    </lineage>
</organism>
<keyword evidence="2 4" id="KW-0560">Oxidoreductase</keyword>
<protein>
    <submittedName>
        <fullName evidence="4">3-oxoacyl-[acyl-carrier-protein] reductase FabG</fullName>
        <ecNumber evidence="4">1.1.1.100</ecNumber>
    </submittedName>
</protein>
<dbReference type="InterPro" id="IPR050259">
    <property type="entry name" value="SDR"/>
</dbReference>
<evidence type="ECO:0000256" key="2">
    <source>
        <dbReference type="ARBA" id="ARBA00023002"/>
    </source>
</evidence>
<evidence type="ECO:0000256" key="1">
    <source>
        <dbReference type="ARBA" id="ARBA00006484"/>
    </source>
</evidence>
<dbReference type="InterPro" id="IPR036291">
    <property type="entry name" value="NAD(P)-bd_dom_sf"/>
</dbReference>
<evidence type="ECO:0000313" key="5">
    <source>
        <dbReference type="Proteomes" id="UP000191554"/>
    </source>
</evidence>
<proteinExistence type="inferred from homology"/>
<dbReference type="Pfam" id="PF13561">
    <property type="entry name" value="adh_short_C2"/>
    <property type="match status" value="1"/>
</dbReference>
<reference evidence="4 5" key="1">
    <citation type="submission" date="2017-03" db="EMBL/GenBank/DDBJ databases">
        <title>Genome sequence of Clostridium hungatei DSM 14427.</title>
        <authorList>
            <person name="Poehlein A."/>
            <person name="Daniel R."/>
        </authorList>
    </citation>
    <scope>NUCLEOTIDE SEQUENCE [LARGE SCALE GENOMIC DNA]</scope>
    <source>
        <strain evidence="4 5">DSM 14427</strain>
    </source>
</reference>
<dbReference type="Proteomes" id="UP000191554">
    <property type="component" value="Unassembled WGS sequence"/>
</dbReference>
<dbReference type="InterPro" id="IPR002347">
    <property type="entry name" value="SDR_fam"/>
</dbReference>
<evidence type="ECO:0000256" key="3">
    <source>
        <dbReference type="ARBA" id="ARBA00023221"/>
    </source>
</evidence>
<dbReference type="STRING" id="48256.CLHUN_25030"/>
<dbReference type="EC" id="1.1.1.100" evidence="4"/>
<evidence type="ECO:0000313" key="4">
    <source>
        <dbReference type="EMBL" id="OPX43565.1"/>
    </source>
</evidence>
<comment type="similarity">
    <text evidence="1">Belongs to the short-chain dehydrogenases/reductases (SDR) family.</text>
</comment>
<sequence length="252" mass="27479">MTLSSKLLDKKTAVITGCLKGIGKSTMELFAENGADIFACFQYESEGISEHIRQLQDYYAINITPLYFDMCNTDEIKAAVRQIQASKKRIDVLVNIAGMTQDALFHMITMDSMKKIFEVNFFSQMYLTQYITKLMLKNKSGSVINISSISALDGNPGQLSYSASKAAMVAATKTLSSELAPSGVRVNAVAPGVIKTEMTEKLPEEAIKRLMSKSSVKHFGLPEDVAGLILFLASDMSSYITGQVIRVDGGIG</sequence>
<accession>A0A1V4SJD9</accession>
<dbReference type="GO" id="GO:0008202">
    <property type="term" value="P:steroid metabolic process"/>
    <property type="evidence" value="ECO:0007669"/>
    <property type="project" value="UniProtKB-KW"/>
</dbReference>
<dbReference type="GO" id="GO:0004316">
    <property type="term" value="F:3-oxoacyl-[acyl-carrier-protein] reductase (NADPH) activity"/>
    <property type="evidence" value="ECO:0007669"/>
    <property type="project" value="UniProtKB-EC"/>
</dbReference>
<dbReference type="OrthoDB" id="9803333at2"/>
<dbReference type="PANTHER" id="PTHR42879">
    <property type="entry name" value="3-OXOACYL-(ACYL-CARRIER-PROTEIN) REDUCTASE"/>
    <property type="match status" value="1"/>
</dbReference>
<dbReference type="SUPFAM" id="SSF51735">
    <property type="entry name" value="NAD(P)-binding Rossmann-fold domains"/>
    <property type="match status" value="1"/>
</dbReference>
<keyword evidence="3" id="KW-0753">Steroid metabolism</keyword>
<dbReference type="PRINTS" id="PR00081">
    <property type="entry name" value="GDHRDH"/>
</dbReference>
<keyword evidence="5" id="KW-1185">Reference proteome</keyword>
<gene>
    <name evidence="4" type="primary">fabG_6</name>
    <name evidence="4" type="ORF">CLHUN_25030</name>
</gene>
<dbReference type="PRINTS" id="PR00080">
    <property type="entry name" value="SDRFAMILY"/>
</dbReference>
<comment type="caution">
    <text evidence="4">The sequence shown here is derived from an EMBL/GenBank/DDBJ whole genome shotgun (WGS) entry which is preliminary data.</text>
</comment>
<dbReference type="FunFam" id="3.40.50.720:FF:000173">
    <property type="entry name" value="3-oxoacyl-[acyl-carrier protein] reductase"/>
    <property type="match status" value="1"/>
</dbReference>
<name>A0A1V4SJD9_RUMHU</name>
<dbReference type="RefSeq" id="WP_080064929.1">
    <property type="nucleotide sequence ID" value="NZ_MZGX01000016.1"/>
</dbReference>